<dbReference type="HOGENOM" id="CLU_2012806_0_0_7"/>
<dbReference type="EMBL" id="CP004025">
    <property type="protein sequence ID" value="AGC47734.1"/>
    <property type="molecule type" value="Genomic_DNA"/>
</dbReference>
<reference evidence="2 3" key="1">
    <citation type="journal article" date="2013" name="Genome Announc.">
        <title>Complete genome sequence of Myxococcus stipitatus strain DSM 14675, a fruiting myxobacterium.</title>
        <authorList>
            <person name="Huntley S."/>
            <person name="Kneip S."/>
            <person name="Treuner-Lange A."/>
            <person name="Sogaard-Andersen L."/>
        </authorList>
    </citation>
    <scope>NUCLEOTIDE SEQUENCE [LARGE SCALE GENOMIC DNA]</scope>
    <source>
        <strain evidence="3">DSM 14675 / JCM 12634 / Mx s8</strain>
    </source>
</reference>
<gene>
    <name evidence="2" type="ordered locus">MYSTI_06461</name>
</gene>
<keyword evidence="3" id="KW-1185">Reference proteome</keyword>
<sequence>MATSKRLGAWRYRLGLGGSCEACGVRLRRAPAFRDGQRVCPRCALLGTPRALSDSVVHLGVEVGASILGDLFKAMFLWALVLVGLIGGLLGLLYLGVKHLSLPMGLAITVLAAAHGLTRFIFA</sequence>
<feature type="transmembrane region" description="Helical" evidence="1">
    <location>
        <begin position="102"/>
        <end position="122"/>
    </location>
</feature>
<keyword evidence="1" id="KW-0472">Membrane</keyword>
<evidence type="ECO:0000313" key="3">
    <source>
        <dbReference type="Proteomes" id="UP000011131"/>
    </source>
</evidence>
<dbReference type="KEGG" id="msd:MYSTI_06461"/>
<dbReference type="RefSeq" id="WP_015351988.1">
    <property type="nucleotide sequence ID" value="NC_020126.1"/>
</dbReference>
<protein>
    <submittedName>
        <fullName evidence="2">Uncharacterized protein</fullName>
    </submittedName>
</protein>
<name>L7UMN5_MYXSD</name>
<dbReference type="AlphaFoldDB" id="L7UMN5"/>
<keyword evidence="1" id="KW-0812">Transmembrane</keyword>
<accession>L7UMN5</accession>
<evidence type="ECO:0000313" key="2">
    <source>
        <dbReference type="EMBL" id="AGC47734.1"/>
    </source>
</evidence>
<dbReference type="Proteomes" id="UP000011131">
    <property type="component" value="Chromosome"/>
</dbReference>
<feature type="transmembrane region" description="Helical" evidence="1">
    <location>
        <begin position="76"/>
        <end position="96"/>
    </location>
</feature>
<proteinExistence type="predicted"/>
<evidence type="ECO:0000256" key="1">
    <source>
        <dbReference type="SAM" id="Phobius"/>
    </source>
</evidence>
<dbReference type="PATRIC" id="fig|1278073.3.peg.6560"/>
<keyword evidence="1" id="KW-1133">Transmembrane helix</keyword>
<dbReference type="OrthoDB" id="5383491at2"/>
<organism evidence="2 3">
    <name type="scientific">Myxococcus stipitatus (strain DSM 14675 / JCM 12634 / Mx s8)</name>
    <dbReference type="NCBI Taxonomy" id="1278073"/>
    <lineage>
        <taxon>Bacteria</taxon>
        <taxon>Pseudomonadati</taxon>
        <taxon>Myxococcota</taxon>
        <taxon>Myxococcia</taxon>
        <taxon>Myxococcales</taxon>
        <taxon>Cystobacterineae</taxon>
        <taxon>Myxococcaceae</taxon>
        <taxon>Myxococcus</taxon>
    </lineage>
</organism>